<evidence type="ECO:0000313" key="3">
    <source>
        <dbReference type="Proteomes" id="UP001419268"/>
    </source>
</evidence>
<evidence type="ECO:0000256" key="1">
    <source>
        <dbReference type="SAM" id="MobiDB-lite"/>
    </source>
</evidence>
<sequence>MPRAAQRVVSNRARRLLADRKGQDPNLTSQGVSVHLRSRQDAFDPNVTVALAKASSGLDKTQDSQLR</sequence>
<reference evidence="2 3" key="1">
    <citation type="submission" date="2024-01" db="EMBL/GenBank/DDBJ databases">
        <title>Genome assemblies of Stephania.</title>
        <authorList>
            <person name="Yang L."/>
        </authorList>
    </citation>
    <scope>NUCLEOTIDE SEQUENCE [LARGE SCALE GENOMIC DNA]</scope>
    <source>
        <strain evidence="2">JXDWG</strain>
        <tissue evidence="2">Leaf</tissue>
    </source>
</reference>
<keyword evidence="3" id="KW-1185">Reference proteome</keyword>
<gene>
    <name evidence="2" type="ORF">Scep_012783</name>
</gene>
<dbReference type="Proteomes" id="UP001419268">
    <property type="component" value="Unassembled WGS sequence"/>
</dbReference>
<proteinExistence type="predicted"/>
<comment type="caution">
    <text evidence="2">The sequence shown here is derived from an EMBL/GenBank/DDBJ whole genome shotgun (WGS) entry which is preliminary data.</text>
</comment>
<feature type="region of interest" description="Disordered" evidence="1">
    <location>
        <begin position="1"/>
        <end position="33"/>
    </location>
</feature>
<accession>A0AAP0P9W5</accession>
<evidence type="ECO:0000313" key="2">
    <source>
        <dbReference type="EMBL" id="KAK9133255.1"/>
    </source>
</evidence>
<name>A0AAP0P9W5_9MAGN</name>
<protein>
    <submittedName>
        <fullName evidence="2">Uncharacterized protein</fullName>
    </submittedName>
</protein>
<dbReference type="EMBL" id="JBBNAG010000005">
    <property type="protein sequence ID" value="KAK9133255.1"/>
    <property type="molecule type" value="Genomic_DNA"/>
</dbReference>
<organism evidence="2 3">
    <name type="scientific">Stephania cephalantha</name>
    <dbReference type="NCBI Taxonomy" id="152367"/>
    <lineage>
        <taxon>Eukaryota</taxon>
        <taxon>Viridiplantae</taxon>
        <taxon>Streptophyta</taxon>
        <taxon>Embryophyta</taxon>
        <taxon>Tracheophyta</taxon>
        <taxon>Spermatophyta</taxon>
        <taxon>Magnoliopsida</taxon>
        <taxon>Ranunculales</taxon>
        <taxon>Menispermaceae</taxon>
        <taxon>Menispermoideae</taxon>
        <taxon>Cissampelideae</taxon>
        <taxon>Stephania</taxon>
    </lineage>
</organism>
<dbReference type="AlphaFoldDB" id="A0AAP0P9W5"/>